<dbReference type="InterPro" id="IPR028161">
    <property type="entry name" value="Met8-like"/>
</dbReference>
<protein>
    <recommendedName>
        <fullName evidence="2">precorrin-2 dehydrogenase</fullName>
        <ecNumber evidence="2">1.3.1.76</ecNumber>
    </recommendedName>
</protein>
<keyword evidence="5" id="KW-0627">Porphyrin biosynthesis</keyword>
<evidence type="ECO:0000256" key="2">
    <source>
        <dbReference type="ARBA" id="ARBA00012400"/>
    </source>
</evidence>
<evidence type="ECO:0000256" key="1">
    <source>
        <dbReference type="ARBA" id="ARBA00005010"/>
    </source>
</evidence>
<comment type="catalytic activity">
    <reaction evidence="6">
        <text>precorrin-2 + NAD(+) = sirohydrochlorin + NADH + 2 H(+)</text>
        <dbReference type="Rhea" id="RHEA:15613"/>
        <dbReference type="ChEBI" id="CHEBI:15378"/>
        <dbReference type="ChEBI" id="CHEBI:57540"/>
        <dbReference type="ChEBI" id="CHEBI:57945"/>
        <dbReference type="ChEBI" id="CHEBI:58351"/>
        <dbReference type="ChEBI" id="CHEBI:58827"/>
        <dbReference type="EC" id="1.3.1.76"/>
    </reaction>
</comment>
<dbReference type="EMBL" id="JAQLKE010000017">
    <property type="protein sequence ID" value="MDB7084318.1"/>
    <property type="molecule type" value="Genomic_DNA"/>
</dbReference>
<evidence type="ECO:0000256" key="3">
    <source>
        <dbReference type="ARBA" id="ARBA00023002"/>
    </source>
</evidence>
<dbReference type="Gene3D" id="3.40.50.720">
    <property type="entry name" value="NAD(P)-binding Rossmann-like Domain"/>
    <property type="match status" value="1"/>
</dbReference>
<keyword evidence="3" id="KW-0560">Oxidoreductase</keyword>
<comment type="caution">
    <text evidence="7">The sequence shown here is derived from an EMBL/GenBank/DDBJ whole genome shotgun (WGS) entry which is preliminary data.</text>
</comment>
<evidence type="ECO:0000256" key="6">
    <source>
        <dbReference type="ARBA" id="ARBA00047561"/>
    </source>
</evidence>
<evidence type="ECO:0000313" key="7">
    <source>
        <dbReference type="EMBL" id="MDB7084318.1"/>
    </source>
</evidence>
<evidence type="ECO:0000256" key="4">
    <source>
        <dbReference type="ARBA" id="ARBA00023027"/>
    </source>
</evidence>
<dbReference type="SUPFAM" id="SSF75615">
    <property type="entry name" value="Siroheme synthase middle domains-like"/>
    <property type="match status" value="1"/>
</dbReference>
<name>A0AB35IKY1_9FIRM</name>
<dbReference type="GO" id="GO:0043115">
    <property type="term" value="F:precorrin-2 dehydrogenase activity"/>
    <property type="evidence" value="ECO:0007669"/>
    <property type="project" value="UniProtKB-EC"/>
</dbReference>
<dbReference type="NCBIfam" id="TIGR01470">
    <property type="entry name" value="cysG_Nterm"/>
    <property type="match status" value="1"/>
</dbReference>
<dbReference type="GO" id="GO:0019354">
    <property type="term" value="P:siroheme biosynthetic process"/>
    <property type="evidence" value="ECO:0007669"/>
    <property type="project" value="InterPro"/>
</dbReference>
<dbReference type="PANTHER" id="PTHR35330:SF1">
    <property type="entry name" value="SIROHEME BIOSYNTHESIS PROTEIN MET8"/>
    <property type="match status" value="1"/>
</dbReference>
<dbReference type="InterPro" id="IPR036291">
    <property type="entry name" value="NAD(P)-bd_dom_sf"/>
</dbReference>
<gene>
    <name evidence="7" type="ORF">PM738_10935</name>
</gene>
<dbReference type="Pfam" id="PF13241">
    <property type="entry name" value="NAD_binding_7"/>
    <property type="match status" value="1"/>
</dbReference>
<dbReference type="EC" id="1.3.1.76" evidence="2"/>
<reference evidence="7" key="1">
    <citation type="submission" date="2023-01" db="EMBL/GenBank/DDBJ databases">
        <title>Human gut microbiome strain richness.</title>
        <authorList>
            <person name="Chen-Liaw A."/>
        </authorList>
    </citation>
    <scope>NUCLEOTIDE SEQUENCE</scope>
    <source>
        <strain evidence="7">1001217st2_G6_1001217B_191108</strain>
    </source>
</reference>
<keyword evidence="4" id="KW-0520">NAD</keyword>
<evidence type="ECO:0000313" key="8">
    <source>
        <dbReference type="Proteomes" id="UP001211987"/>
    </source>
</evidence>
<dbReference type="AlphaFoldDB" id="A0AB35IKY1"/>
<sequence length="374" mass="43017">MMPWLINFKDKTVVIVGGGAVASRKALQFLKEGAKVKIIASRIDRKLEALEVEKYLTDYQPKYLQNAFFVYIATDDCELNNQIIRDADELGVLCACATSSMASLKAMKVVETENLLLGISTKGQYPAFTKKLAYELEQYDDYLSALSNIRRLVLLNNLVNKHDRKQFFKQLMYFEKTELDMLLMFILEKEGRLLIFTAQCMNVIDYFAEQVSAMSLCLKEIDFQDKLKILMMLKIKWQIQPMVISYGKIYDKISKMCSPKEVAAPLFNSEILLEQLYSNKVKRLFIIHPRSNSKLFDILSRYGSVCAFNTKIIGEYEQIIPFVLLPGYHYQNDILKAIENVKGQLTPVLLEDKQVVALLTKEISRRFGLEKVAI</sequence>
<dbReference type="GO" id="GO:0004325">
    <property type="term" value="F:ferrochelatase activity"/>
    <property type="evidence" value="ECO:0007669"/>
    <property type="project" value="InterPro"/>
</dbReference>
<comment type="pathway">
    <text evidence="1">Porphyrin-containing compound metabolism; siroheme biosynthesis; sirohydrochlorin from precorrin-2: step 1/1.</text>
</comment>
<evidence type="ECO:0000256" key="5">
    <source>
        <dbReference type="ARBA" id="ARBA00023244"/>
    </source>
</evidence>
<dbReference type="SUPFAM" id="SSF51735">
    <property type="entry name" value="NAD(P)-binding Rossmann-fold domains"/>
    <property type="match status" value="1"/>
</dbReference>
<dbReference type="RefSeq" id="WP_118143682.1">
    <property type="nucleotide sequence ID" value="NZ_BAABXX010000001.1"/>
</dbReference>
<dbReference type="Proteomes" id="UP001211987">
    <property type="component" value="Unassembled WGS sequence"/>
</dbReference>
<dbReference type="InterPro" id="IPR006367">
    <property type="entry name" value="Sirohaem_synthase_N"/>
</dbReference>
<proteinExistence type="predicted"/>
<accession>A0AB35IKY1</accession>
<organism evidence="7 8">
    <name type="scientific">Thomasclavelia ramosa</name>
    <dbReference type="NCBI Taxonomy" id="1547"/>
    <lineage>
        <taxon>Bacteria</taxon>
        <taxon>Bacillati</taxon>
        <taxon>Bacillota</taxon>
        <taxon>Erysipelotrichia</taxon>
        <taxon>Erysipelotrichales</taxon>
        <taxon>Coprobacillaceae</taxon>
        <taxon>Thomasclavelia</taxon>
    </lineage>
</organism>
<dbReference type="PANTHER" id="PTHR35330">
    <property type="entry name" value="SIROHEME BIOSYNTHESIS PROTEIN MET8"/>
    <property type="match status" value="1"/>
</dbReference>